<dbReference type="InterPro" id="IPR007568">
    <property type="entry name" value="RTA1"/>
</dbReference>
<dbReference type="OrthoDB" id="3358017at2759"/>
<keyword evidence="2" id="KW-0812">Transmembrane</keyword>
<dbReference type="RefSeq" id="XP_033576609.1">
    <property type="nucleotide sequence ID" value="XM_033715580.1"/>
</dbReference>
<keyword evidence="4" id="KW-0472">Membrane</keyword>
<gene>
    <name evidence="5 7" type="ORF">BDZ99DRAFT_388551</name>
</gene>
<dbReference type="Proteomes" id="UP000504636">
    <property type="component" value="Unplaced"/>
</dbReference>
<dbReference type="GO" id="GO:0016020">
    <property type="term" value="C:membrane"/>
    <property type="evidence" value="ECO:0007669"/>
    <property type="project" value="UniProtKB-SubCell"/>
</dbReference>
<dbReference type="PANTHER" id="PTHR31465:SF1">
    <property type="entry name" value="PROTEIN RTA1-RELATED"/>
    <property type="match status" value="1"/>
</dbReference>
<reference evidence="7" key="2">
    <citation type="submission" date="2020-04" db="EMBL/GenBank/DDBJ databases">
        <authorList>
            <consortium name="NCBI Genome Project"/>
        </authorList>
    </citation>
    <scope>NUCLEOTIDE SEQUENCE</scope>
    <source>
        <strain evidence="7">CBS 304.34</strain>
    </source>
</reference>
<evidence type="ECO:0000256" key="1">
    <source>
        <dbReference type="ARBA" id="ARBA00004141"/>
    </source>
</evidence>
<accession>A0A6A6YNT9</accession>
<name>A0A6A6YNT9_9PEZI</name>
<comment type="subcellular location">
    <subcellularLocation>
        <location evidence="1">Membrane</location>
        <topology evidence="1">Multi-pass membrane protein</topology>
    </subcellularLocation>
</comment>
<dbReference type="AlphaFoldDB" id="A0A6A6YNT9"/>
<evidence type="ECO:0000313" key="7">
    <source>
        <dbReference type="RefSeq" id="XP_033576609.1"/>
    </source>
</evidence>
<keyword evidence="3" id="KW-1133">Transmembrane helix</keyword>
<evidence type="ECO:0000256" key="2">
    <source>
        <dbReference type="ARBA" id="ARBA00022692"/>
    </source>
</evidence>
<evidence type="ECO:0000313" key="6">
    <source>
        <dbReference type="Proteomes" id="UP000504636"/>
    </source>
</evidence>
<feature type="non-terminal residue" evidence="5">
    <location>
        <position position="1"/>
    </location>
</feature>
<dbReference type="EMBL" id="MU003701">
    <property type="protein sequence ID" value="KAF2809645.1"/>
    <property type="molecule type" value="Genomic_DNA"/>
</dbReference>
<evidence type="ECO:0000256" key="4">
    <source>
        <dbReference type="ARBA" id="ARBA00023136"/>
    </source>
</evidence>
<keyword evidence="6" id="KW-1185">Reference proteome</keyword>
<protein>
    <submittedName>
        <fullName evidence="5 7">Uncharacterized protein</fullName>
    </submittedName>
</protein>
<reference evidence="7" key="3">
    <citation type="submission" date="2025-04" db="UniProtKB">
        <authorList>
            <consortium name="RefSeq"/>
        </authorList>
    </citation>
    <scope>IDENTIFICATION</scope>
    <source>
        <strain evidence="7">CBS 304.34</strain>
    </source>
</reference>
<sequence>RLVEEGAPEGWRKVLWANIASSAPNWLLGYVRCIYRVVEFALGIDGHPFAHEWLFYVFEQLPMLLAISVFCVYHSAKYLGRKGGLQKQLSKKLKLACCQVSKQ</sequence>
<evidence type="ECO:0000313" key="5">
    <source>
        <dbReference type="EMBL" id="KAF2809645.1"/>
    </source>
</evidence>
<dbReference type="PANTHER" id="PTHR31465">
    <property type="entry name" value="PROTEIN RTA1-RELATED"/>
    <property type="match status" value="1"/>
</dbReference>
<dbReference type="Pfam" id="PF04479">
    <property type="entry name" value="RTA1"/>
    <property type="match status" value="1"/>
</dbReference>
<proteinExistence type="predicted"/>
<organism evidence="5">
    <name type="scientific">Mytilinidion resinicola</name>
    <dbReference type="NCBI Taxonomy" id="574789"/>
    <lineage>
        <taxon>Eukaryota</taxon>
        <taxon>Fungi</taxon>
        <taxon>Dikarya</taxon>
        <taxon>Ascomycota</taxon>
        <taxon>Pezizomycotina</taxon>
        <taxon>Dothideomycetes</taxon>
        <taxon>Pleosporomycetidae</taxon>
        <taxon>Mytilinidiales</taxon>
        <taxon>Mytilinidiaceae</taxon>
        <taxon>Mytilinidion</taxon>
    </lineage>
</organism>
<reference evidence="5 7" key="1">
    <citation type="journal article" date="2020" name="Stud. Mycol.">
        <title>101 Dothideomycetes genomes: a test case for predicting lifestyles and emergence of pathogens.</title>
        <authorList>
            <person name="Haridas S."/>
            <person name="Albert R."/>
            <person name="Binder M."/>
            <person name="Bloem J."/>
            <person name="Labutti K."/>
            <person name="Salamov A."/>
            <person name="Andreopoulos B."/>
            <person name="Baker S."/>
            <person name="Barry K."/>
            <person name="Bills G."/>
            <person name="Bluhm B."/>
            <person name="Cannon C."/>
            <person name="Castanera R."/>
            <person name="Culley D."/>
            <person name="Daum C."/>
            <person name="Ezra D."/>
            <person name="Gonzalez J."/>
            <person name="Henrissat B."/>
            <person name="Kuo A."/>
            <person name="Liang C."/>
            <person name="Lipzen A."/>
            <person name="Lutzoni F."/>
            <person name="Magnuson J."/>
            <person name="Mondo S."/>
            <person name="Nolan M."/>
            <person name="Ohm R."/>
            <person name="Pangilinan J."/>
            <person name="Park H.-J."/>
            <person name="Ramirez L."/>
            <person name="Alfaro M."/>
            <person name="Sun H."/>
            <person name="Tritt A."/>
            <person name="Yoshinaga Y."/>
            <person name="Zwiers L.-H."/>
            <person name="Turgeon B."/>
            <person name="Goodwin S."/>
            <person name="Spatafora J."/>
            <person name="Crous P."/>
            <person name="Grigoriev I."/>
        </authorList>
    </citation>
    <scope>NUCLEOTIDE SEQUENCE</scope>
    <source>
        <strain evidence="5 7">CBS 304.34</strain>
    </source>
</reference>
<dbReference type="GeneID" id="54456473"/>
<evidence type="ECO:0000256" key="3">
    <source>
        <dbReference type="ARBA" id="ARBA00022989"/>
    </source>
</evidence>